<dbReference type="Pfam" id="PF00226">
    <property type="entry name" value="DnaJ"/>
    <property type="match status" value="1"/>
</dbReference>
<evidence type="ECO:0000313" key="11">
    <source>
        <dbReference type="Proteomes" id="UP001345013"/>
    </source>
</evidence>
<dbReference type="SMART" id="SM00271">
    <property type="entry name" value="DnaJ"/>
    <property type="match status" value="1"/>
</dbReference>
<feature type="zinc finger region" description="CR-type" evidence="5">
    <location>
        <begin position="142"/>
        <end position="224"/>
    </location>
</feature>
<dbReference type="SUPFAM" id="SSF57938">
    <property type="entry name" value="DnaJ/Hsp40 cysteine-rich domain"/>
    <property type="match status" value="1"/>
</dbReference>
<dbReference type="InterPro" id="IPR008971">
    <property type="entry name" value="HSP40/DnaJ_pept-bd"/>
</dbReference>
<dbReference type="PRINTS" id="PR00625">
    <property type="entry name" value="JDOMAIN"/>
</dbReference>
<keyword evidence="11" id="KW-1185">Reference proteome</keyword>
<comment type="caution">
    <text evidence="10">The sequence shown here is derived from an EMBL/GenBank/DDBJ whole genome shotgun (WGS) entry which is preliminary data.</text>
</comment>
<dbReference type="Gene3D" id="2.10.230.10">
    <property type="entry name" value="Heat shock protein DnaJ, cysteine-rich domain"/>
    <property type="match status" value="1"/>
</dbReference>
<feature type="region of interest" description="Disordered" evidence="6">
    <location>
        <begin position="401"/>
        <end position="422"/>
    </location>
</feature>
<keyword evidence="2" id="KW-0677">Repeat</keyword>
<dbReference type="Proteomes" id="UP001345013">
    <property type="component" value="Unassembled WGS sequence"/>
</dbReference>
<evidence type="ECO:0000256" key="4">
    <source>
        <dbReference type="ARBA" id="ARBA00022833"/>
    </source>
</evidence>
<dbReference type="InterPro" id="IPR002939">
    <property type="entry name" value="DnaJ_C"/>
</dbReference>
<accession>A0ABR0JXA1</accession>
<evidence type="ECO:0000256" key="7">
    <source>
        <dbReference type="SAM" id="SignalP"/>
    </source>
</evidence>
<dbReference type="InterPro" id="IPR044713">
    <property type="entry name" value="DNJA1/2-like"/>
</dbReference>
<name>A0ABR0JXA1_9EURO</name>
<gene>
    <name evidence="10" type="primary">SCJ1</name>
    <name evidence="10" type="ORF">LTR24_009327</name>
</gene>
<dbReference type="PROSITE" id="PS51188">
    <property type="entry name" value="ZF_CR"/>
    <property type="match status" value="1"/>
</dbReference>
<dbReference type="Pfam" id="PF01556">
    <property type="entry name" value="DnaJ_C"/>
    <property type="match status" value="1"/>
</dbReference>
<evidence type="ECO:0000256" key="1">
    <source>
        <dbReference type="ARBA" id="ARBA00022723"/>
    </source>
</evidence>
<protein>
    <submittedName>
        <fullName evidence="10">DnaJ-related protein scj1</fullName>
    </submittedName>
</protein>
<dbReference type="SUPFAM" id="SSF49493">
    <property type="entry name" value="HSP40/DnaJ peptide-binding domain"/>
    <property type="match status" value="2"/>
</dbReference>
<feature type="domain" description="CR-type" evidence="9">
    <location>
        <begin position="142"/>
        <end position="224"/>
    </location>
</feature>
<dbReference type="SUPFAM" id="SSF46565">
    <property type="entry name" value="Chaperone J-domain"/>
    <property type="match status" value="1"/>
</dbReference>
<keyword evidence="4 5" id="KW-0862">Zinc</keyword>
<feature type="chain" id="PRO_5045279163" evidence="7">
    <location>
        <begin position="22"/>
        <end position="422"/>
    </location>
</feature>
<dbReference type="InterPro" id="IPR036869">
    <property type="entry name" value="J_dom_sf"/>
</dbReference>
<dbReference type="Pfam" id="PF00684">
    <property type="entry name" value="DnaJ_CXXCXGXG"/>
    <property type="match status" value="1"/>
</dbReference>
<evidence type="ECO:0000313" key="10">
    <source>
        <dbReference type="EMBL" id="KAK5077767.1"/>
    </source>
</evidence>
<dbReference type="PROSITE" id="PS50076">
    <property type="entry name" value="DNAJ_2"/>
    <property type="match status" value="1"/>
</dbReference>
<keyword evidence="3 5" id="KW-0863">Zinc-finger</keyword>
<dbReference type="PANTHER" id="PTHR43888">
    <property type="entry name" value="DNAJ-LIKE-2, ISOFORM A-RELATED"/>
    <property type="match status" value="1"/>
</dbReference>
<organism evidence="10 11">
    <name type="scientific">Lithohypha guttulata</name>
    <dbReference type="NCBI Taxonomy" id="1690604"/>
    <lineage>
        <taxon>Eukaryota</taxon>
        <taxon>Fungi</taxon>
        <taxon>Dikarya</taxon>
        <taxon>Ascomycota</taxon>
        <taxon>Pezizomycotina</taxon>
        <taxon>Eurotiomycetes</taxon>
        <taxon>Chaetothyriomycetidae</taxon>
        <taxon>Chaetothyriales</taxon>
        <taxon>Trichomeriaceae</taxon>
        <taxon>Lithohypha</taxon>
    </lineage>
</organism>
<dbReference type="InterPro" id="IPR036410">
    <property type="entry name" value="HSP_DnaJ_Cys-rich_dom_sf"/>
</dbReference>
<dbReference type="Gene3D" id="2.60.260.20">
    <property type="entry name" value="Urease metallochaperone UreE, N-terminal domain"/>
    <property type="match status" value="2"/>
</dbReference>
<keyword evidence="7" id="KW-0732">Signal</keyword>
<keyword evidence="1 5" id="KW-0479">Metal-binding</keyword>
<proteinExistence type="predicted"/>
<dbReference type="InterPro" id="IPR001623">
    <property type="entry name" value="DnaJ_domain"/>
</dbReference>
<sequence length="422" mass="47606">MLLSTLFPLLLTLLTLALAAAQQDLYKILQLDKSCNDRDLKRAYRTLSKKYHPDKSSGDEQKFLEVAEAYETLSDPTTRKIYDQYGHDGLANHKRTGGQQQHNPFDLFSQFFGGGSRQQPGVRRGHEMEVKLSVPLRDFYTGREVPFSLEKQQICDTCSGSGSADGHVETCTRCNGRGIIIQKHMLAPGMFQQVQSHCDVCGGQGKTIKRPCKTCNGSKVVRKVVDLVADIEPGMPRGHRVIFENEADEHPDYVAGNLNVVIDELSPKINTDETDEARKSRNDGAFFRRKGPDLYWKEVLSLREAWMGSWTRNLTHLDSHIVALSRGRGEVVQPGQVEAVRGEGMSIWHDGHVHEHDEHETGTHGTLYVEYVVVLPDQMERGMEKEFWAVWEKWRGKNGVDLGRDSGRPVPQGVRAELKDEL</sequence>
<evidence type="ECO:0000256" key="5">
    <source>
        <dbReference type="PROSITE-ProRule" id="PRU00546"/>
    </source>
</evidence>
<dbReference type="Gene3D" id="1.10.287.110">
    <property type="entry name" value="DnaJ domain"/>
    <property type="match status" value="1"/>
</dbReference>
<dbReference type="CDD" id="cd10719">
    <property type="entry name" value="DnaJ_zf"/>
    <property type="match status" value="1"/>
</dbReference>
<dbReference type="CDD" id="cd06257">
    <property type="entry name" value="DnaJ"/>
    <property type="match status" value="1"/>
</dbReference>
<dbReference type="EMBL" id="JAVRRG010000200">
    <property type="protein sequence ID" value="KAK5077767.1"/>
    <property type="molecule type" value="Genomic_DNA"/>
</dbReference>
<evidence type="ECO:0000256" key="2">
    <source>
        <dbReference type="ARBA" id="ARBA00022737"/>
    </source>
</evidence>
<evidence type="ECO:0000256" key="6">
    <source>
        <dbReference type="SAM" id="MobiDB-lite"/>
    </source>
</evidence>
<feature type="domain" description="J" evidence="8">
    <location>
        <begin position="24"/>
        <end position="86"/>
    </location>
</feature>
<feature type="signal peptide" evidence="7">
    <location>
        <begin position="1"/>
        <end position="21"/>
    </location>
</feature>
<evidence type="ECO:0000256" key="3">
    <source>
        <dbReference type="ARBA" id="ARBA00022771"/>
    </source>
</evidence>
<reference evidence="10 11" key="1">
    <citation type="submission" date="2023-08" db="EMBL/GenBank/DDBJ databases">
        <title>Black Yeasts Isolated from many extreme environments.</title>
        <authorList>
            <person name="Coleine C."/>
            <person name="Stajich J.E."/>
            <person name="Selbmann L."/>
        </authorList>
    </citation>
    <scope>NUCLEOTIDE SEQUENCE [LARGE SCALE GENOMIC DNA]</scope>
    <source>
        <strain evidence="10 11">CCFEE 5885</strain>
    </source>
</reference>
<evidence type="ECO:0000259" key="8">
    <source>
        <dbReference type="PROSITE" id="PS50076"/>
    </source>
</evidence>
<evidence type="ECO:0000259" key="9">
    <source>
        <dbReference type="PROSITE" id="PS51188"/>
    </source>
</evidence>
<dbReference type="InterPro" id="IPR001305">
    <property type="entry name" value="HSP_DnaJ_Cys-rich_dom"/>
</dbReference>